<dbReference type="SMART" id="SM00563">
    <property type="entry name" value="PlsC"/>
    <property type="match status" value="1"/>
</dbReference>
<sequence length="238" mass="26304">RIRWAHGHLAGIVRLFGLRLEVEGLELAGPGPAVLLVRHASIIDNTLPDAIVGREHGLGLRFVIKRELVLLPTLDLGGRWVPTNYVRRASTDTVGEVARLRLLAQGLGPGEVVAIYPEGTRFLPEKLARAQATIRERQPEIAPLADRLRNVLPPRLGGPLALLEEAEGADVVLFGHVGFDGYEKVSDVWAGGLVGRTIRLKFWRHPASSVPAGREERIGWLYDRWQELDDWVGEQRAG</sequence>
<dbReference type="Pfam" id="PF01553">
    <property type="entry name" value="Acyltransferase"/>
    <property type="match status" value="1"/>
</dbReference>
<name>A0A6J4TL17_9ACTN</name>
<feature type="non-terminal residue" evidence="2">
    <location>
        <position position="1"/>
    </location>
</feature>
<proteinExistence type="predicted"/>
<feature type="domain" description="Phospholipid/glycerol acyltransferase" evidence="1">
    <location>
        <begin position="33"/>
        <end position="149"/>
    </location>
</feature>
<accession>A0A6J4TL17</accession>
<protein>
    <recommendedName>
        <fullName evidence="1">Phospholipid/glycerol acyltransferase domain-containing protein</fullName>
    </recommendedName>
</protein>
<dbReference type="GO" id="GO:0016746">
    <property type="term" value="F:acyltransferase activity"/>
    <property type="evidence" value="ECO:0007669"/>
    <property type="project" value="InterPro"/>
</dbReference>
<dbReference type="SUPFAM" id="SSF69593">
    <property type="entry name" value="Glycerol-3-phosphate (1)-acyltransferase"/>
    <property type="match status" value="1"/>
</dbReference>
<gene>
    <name evidence="2" type="ORF">AVDCRST_MAG79-453</name>
</gene>
<dbReference type="AlphaFoldDB" id="A0A6J4TL17"/>
<organism evidence="2">
    <name type="scientific">uncultured Thermoleophilia bacterium</name>
    <dbReference type="NCBI Taxonomy" id="1497501"/>
    <lineage>
        <taxon>Bacteria</taxon>
        <taxon>Bacillati</taxon>
        <taxon>Actinomycetota</taxon>
        <taxon>Thermoleophilia</taxon>
        <taxon>environmental samples</taxon>
    </lineage>
</organism>
<evidence type="ECO:0000313" key="2">
    <source>
        <dbReference type="EMBL" id="CAA9525138.1"/>
    </source>
</evidence>
<dbReference type="InterPro" id="IPR002123">
    <property type="entry name" value="Plipid/glycerol_acylTrfase"/>
</dbReference>
<evidence type="ECO:0000259" key="1">
    <source>
        <dbReference type="SMART" id="SM00563"/>
    </source>
</evidence>
<reference evidence="2" key="1">
    <citation type="submission" date="2020-02" db="EMBL/GenBank/DDBJ databases">
        <authorList>
            <person name="Meier V. D."/>
        </authorList>
    </citation>
    <scope>NUCLEOTIDE SEQUENCE</scope>
    <source>
        <strain evidence="2">AVDCRST_MAG79</strain>
    </source>
</reference>
<dbReference type="EMBL" id="CADCWC010000086">
    <property type="protein sequence ID" value="CAA9525138.1"/>
    <property type="molecule type" value="Genomic_DNA"/>
</dbReference>